<dbReference type="SUPFAM" id="SSF53756">
    <property type="entry name" value="UDP-Glycosyltransferase/glycogen phosphorylase"/>
    <property type="match status" value="1"/>
</dbReference>
<protein>
    <submittedName>
        <fullName evidence="6">N-glycosyltransferase</fullName>
    </submittedName>
</protein>
<feature type="domain" description="Glycosyltransferase 2-like" evidence="5">
    <location>
        <begin position="63"/>
        <end position="171"/>
    </location>
</feature>
<evidence type="ECO:0000313" key="7">
    <source>
        <dbReference type="Proteomes" id="UP000021816"/>
    </source>
</evidence>
<evidence type="ECO:0000256" key="3">
    <source>
        <dbReference type="ARBA" id="ARBA00022679"/>
    </source>
</evidence>
<proteinExistence type="inferred from homology"/>
<organism evidence="6 7">
    <name type="scientific">Candidatus Accumulibacter appositus</name>
    <dbReference type="NCBI Taxonomy" id="1454003"/>
    <lineage>
        <taxon>Bacteria</taxon>
        <taxon>Pseudomonadati</taxon>
        <taxon>Pseudomonadota</taxon>
        <taxon>Betaproteobacteria</taxon>
        <taxon>Candidatus Accumulibacter</taxon>
    </lineage>
</organism>
<dbReference type="PANTHER" id="PTHR43179">
    <property type="entry name" value="RHAMNOSYLTRANSFERASE WBBL"/>
    <property type="match status" value="1"/>
</dbReference>
<dbReference type="Proteomes" id="UP000021816">
    <property type="component" value="Unassembled WGS sequence"/>
</dbReference>
<dbReference type="STRING" id="1454003.AW10_02833"/>
<dbReference type="AlphaFoldDB" id="A0A011QIK2"/>
<evidence type="ECO:0000313" key="6">
    <source>
        <dbReference type="EMBL" id="EXI78679.1"/>
    </source>
</evidence>
<dbReference type="EMBL" id="JEMX01000066">
    <property type="protein sequence ID" value="EXI78679.1"/>
    <property type="molecule type" value="Genomic_DNA"/>
</dbReference>
<reference evidence="6 7" key="1">
    <citation type="submission" date="2014-02" db="EMBL/GenBank/DDBJ databases">
        <title>Expanding our view of genomic diversity in Candidatus Accumulibacter clades.</title>
        <authorList>
            <person name="Skennerton C.T."/>
            <person name="Barr J.J."/>
            <person name="Slater F.R."/>
            <person name="Bond P.L."/>
            <person name="Tyson G.W."/>
        </authorList>
    </citation>
    <scope>NUCLEOTIDE SEQUENCE [LARGE SCALE GENOMIC DNA]</scope>
    <source>
        <strain evidence="7">BA-92</strain>
    </source>
</reference>
<dbReference type="GO" id="GO:0016757">
    <property type="term" value="F:glycosyltransferase activity"/>
    <property type="evidence" value="ECO:0007669"/>
    <property type="project" value="UniProtKB-KW"/>
</dbReference>
<name>A0A011QIK2_9PROT</name>
<keyword evidence="3 6" id="KW-0808">Transferase</keyword>
<evidence type="ECO:0000259" key="4">
    <source>
        <dbReference type="Pfam" id="PF00534"/>
    </source>
</evidence>
<comment type="similarity">
    <text evidence="1">Belongs to the glycosyltransferase 2 family.</text>
</comment>
<accession>A0A011QIK2</accession>
<dbReference type="Gene3D" id="3.90.550.10">
    <property type="entry name" value="Spore Coat Polysaccharide Biosynthesis Protein SpsA, Chain A"/>
    <property type="match status" value="2"/>
</dbReference>
<dbReference type="InterPro" id="IPR001173">
    <property type="entry name" value="Glyco_trans_2-like"/>
</dbReference>
<sequence length="826" mass="92613">MQSVRDVANYYRTHGGLQLLRHAFAQLSVLKRQEKKHDLVSILSQHFLDGGRELAFPHEPLVSIIICSRDGIRHLSALSAGIAAQAYRNFELIFVDNASADGSADYFIRRFPNAKVIRLDRNRGFAEANNIGYLAATGELIALLNNDTVPQDRWLSELVEALRANRKAACAVPKLLFNGYFSRITIDRAPDVLLSVSDLLKSLDYPKVFINGNEHGNRRDVEVFEETILHLPAQSSSLVFRFSSRSDSVTRVVMRRDGKTIFSGDIAGNSSARIEIDNAWNDACHWHRIINNAGSVERFPFEPADRGYGEVDRGQYDQIKTVDYLCGCAPLIRRSALDSELIFRPEFFAYFEDSELSLRLRRRKHTIMYVPTSVVLHTHSATANSNLDQRTYLIERNRLIFKYLRAPALLRRVVLARSAFSAEPAAAVVAHRFSRLRSLFSLAGSPEKLAEACRSAATRDALTLISAGLTPIRKERLRVCIYDEYWSSCGGGEAHALEFARHFSNSHTELTLASTSAIDTNRLSRLFDVDLKTAILLCKPDFCSADTRQFDLFINSTYQSTLVSQAKHSIFIVSFPSRNSHAAFRSSYFFAFNSEFTRQWSAKYWGAVNGMVIEPVVRLPFDPVDCSEKKNLIISVGRFSNRGHGKNQLRIARAFIESASRNPENDWQLVLAGTLDQTSREDVAYYQQIATLATDQAISLVEGGAREEIWSLYKKAKIYVHAAGLGVDSEKSPELSEHFGMTVAEAIEAKCFVIVHDSGNPPILVRRHGFGAAYKTEAELVENLQTAMKRFEASLPNELDGHGHRFSTKDFNERLSSALAAIGFDG</sequence>
<dbReference type="Gene3D" id="3.40.50.2000">
    <property type="entry name" value="Glycogen Phosphorylase B"/>
    <property type="match status" value="1"/>
</dbReference>
<dbReference type="InterPro" id="IPR001296">
    <property type="entry name" value="Glyco_trans_1"/>
</dbReference>
<dbReference type="Pfam" id="PF00535">
    <property type="entry name" value="Glycos_transf_2"/>
    <property type="match status" value="1"/>
</dbReference>
<comment type="caution">
    <text evidence="6">The sequence shown here is derived from an EMBL/GenBank/DDBJ whole genome shotgun (WGS) entry which is preliminary data.</text>
</comment>
<dbReference type="Pfam" id="PF00534">
    <property type="entry name" value="Glycos_transf_1"/>
    <property type="match status" value="1"/>
</dbReference>
<evidence type="ECO:0000256" key="2">
    <source>
        <dbReference type="ARBA" id="ARBA00022676"/>
    </source>
</evidence>
<gene>
    <name evidence="6" type="ORF">AW10_02833</name>
</gene>
<evidence type="ECO:0000259" key="5">
    <source>
        <dbReference type="Pfam" id="PF00535"/>
    </source>
</evidence>
<dbReference type="PATRIC" id="fig|1454003.3.peg.2890"/>
<dbReference type="InterPro" id="IPR029044">
    <property type="entry name" value="Nucleotide-diphossugar_trans"/>
</dbReference>
<feature type="domain" description="Glycosyl transferase family 1" evidence="4">
    <location>
        <begin position="627"/>
        <end position="789"/>
    </location>
</feature>
<dbReference type="SUPFAM" id="SSF53448">
    <property type="entry name" value="Nucleotide-diphospho-sugar transferases"/>
    <property type="match status" value="1"/>
</dbReference>
<keyword evidence="2" id="KW-0328">Glycosyltransferase</keyword>
<evidence type="ECO:0000256" key="1">
    <source>
        <dbReference type="ARBA" id="ARBA00006739"/>
    </source>
</evidence>
<dbReference type="PANTHER" id="PTHR43179:SF12">
    <property type="entry name" value="GALACTOFURANOSYLTRANSFERASE GLFT2"/>
    <property type="match status" value="1"/>
</dbReference>